<organism evidence="4 5">
    <name type="scientific">Nitrospirillum amazonense</name>
    <dbReference type="NCBI Taxonomy" id="28077"/>
    <lineage>
        <taxon>Bacteria</taxon>
        <taxon>Pseudomonadati</taxon>
        <taxon>Pseudomonadota</taxon>
        <taxon>Alphaproteobacteria</taxon>
        <taxon>Rhodospirillales</taxon>
        <taxon>Azospirillaceae</taxon>
        <taxon>Nitrospirillum</taxon>
    </lineage>
</organism>
<dbReference type="Gene3D" id="3.40.50.2000">
    <property type="entry name" value="Glycogen Phosphorylase B"/>
    <property type="match status" value="1"/>
</dbReference>
<accession>A0A560IWB4</accession>
<dbReference type="OrthoDB" id="9778733at2"/>
<dbReference type="PROSITE" id="PS50005">
    <property type="entry name" value="TPR"/>
    <property type="match status" value="2"/>
</dbReference>
<dbReference type="EMBL" id="VITT01000004">
    <property type="protein sequence ID" value="TWB63342.1"/>
    <property type="molecule type" value="Genomic_DNA"/>
</dbReference>
<dbReference type="Proteomes" id="UP000318050">
    <property type="component" value="Unassembled WGS sequence"/>
</dbReference>
<evidence type="ECO:0000313" key="5">
    <source>
        <dbReference type="Proteomes" id="UP000318050"/>
    </source>
</evidence>
<evidence type="ECO:0000256" key="2">
    <source>
        <dbReference type="ARBA" id="ARBA00022803"/>
    </source>
</evidence>
<protein>
    <submittedName>
        <fullName evidence="4">Tfp pilus assembly protein PilF</fullName>
    </submittedName>
</protein>
<dbReference type="SUPFAM" id="SSF53756">
    <property type="entry name" value="UDP-Glycosyltransferase/glycogen phosphorylase"/>
    <property type="match status" value="1"/>
</dbReference>
<dbReference type="InterPro" id="IPR050498">
    <property type="entry name" value="Ycf3"/>
</dbReference>
<dbReference type="SUPFAM" id="SSF48452">
    <property type="entry name" value="TPR-like"/>
    <property type="match status" value="1"/>
</dbReference>
<dbReference type="PANTHER" id="PTHR44858:SF1">
    <property type="entry name" value="UDP-N-ACETYLGLUCOSAMINE--PEPTIDE N-ACETYLGLUCOSAMINYLTRANSFERASE SPINDLY-RELATED"/>
    <property type="match status" value="1"/>
</dbReference>
<evidence type="ECO:0000313" key="4">
    <source>
        <dbReference type="EMBL" id="TWB63342.1"/>
    </source>
</evidence>
<evidence type="ECO:0000256" key="3">
    <source>
        <dbReference type="PROSITE-ProRule" id="PRU00339"/>
    </source>
</evidence>
<gene>
    <name evidence="4" type="ORF">FBZ92_10496</name>
</gene>
<evidence type="ECO:0000256" key="1">
    <source>
        <dbReference type="ARBA" id="ARBA00022737"/>
    </source>
</evidence>
<dbReference type="SMART" id="SM00028">
    <property type="entry name" value="TPR"/>
    <property type="match status" value="4"/>
</dbReference>
<keyword evidence="1" id="KW-0677">Repeat</keyword>
<dbReference type="InterPro" id="IPR019734">
    <property type="entry name" value="TPR_rpt"/>
</dbReference>
<proteinExistence type="predicted"/>
<sequence length="461" mass="51362">MSAAGTLTLALSSGEVLRRATALHDQGKYAEAEVLISGALARDPGNADLLNARGVMFAQMERHLDALWCYRDAVAANPRGPGIWTNLGNALTKLKYLESAVNAHRRAIELAPNDVLLHHNLGTSLAEAGNHGEAVASFSRALDLNPEFHKARWDRGRSYLYLANYRQAWPDYEVRLISGQVPIRDLGSTKWEGQPYAGRRLLLLCEQGFGDTLWAARYLSRVKALGGELVIECQRELIPLLAELRVADRLIPWGEPLPEADLHAHLCSLPGLFTPDIANIPTQPYLRVPMDRRAKAAQVLGTRDGRLRVGVVWSGNTSFKRNHERAQPLMRFFQAFALPGVQLYSLQKGTPEQALSELPRGGPIIDLAPHLGDFADTAAFVEQMDLVIMTDSAVAHLTGALGKEVWVLLGDVAHWLWLLDRTDCPWYPTMRLFRPRAEGDWDHVFDRASLELTLRTRILEM</sequence>
<dbReference type="PROSITE" id="PS50293">
    <property type="entry name" value="TPR_REGION"/>
    <property type="match status" value="1"/>
</dbReference>
<dbReference type="Pfam" id="PF13181">
    <property type="entry name" value="TPR_8"/>
    <property type="match status" value="1"/>
</dbReference>
<dbReference type="AlphaFoldDB" id="A0A560IWB4"/>
<dbReference type="PANTHER" id="PTHR44858">
    <property type="entry name" value="TETRATRICOPEPTIDE REPEAT PROTEIN 6"/>
    <property type="match status" value="1"/>
</dbReference>
<comment type="caution">
    <text evidence="4">The sequence shown here is derived from an EMBL/GenBank/DDBJ whole genome shotgun (WGS) entry which is preliminary data.</text>
</comment>
<dbReference type="Pfam" id="PF07719">
    <property type="entry name" value="TPR_2"/>
    <property type="match status" value="1"/>
</dbReference>
<dbReference type="InterPro" id="IPR011990">
    <property type="entry name" value="TPR-like_helical_dom_sf"/>
</dbReference>
<name>A0A560IWB4_9PROT</name>
<dbReference type="Pfam" id="PF13432">
    <property type="entry name" value="TPR_16"/>
    <property type="match status" value="1"/>
</dbReference>
<feature type="repeat" description="TPR" evidence="3">
    <location>
        <begin position="115"/>
        <end position="148"/>
    </location>
</feature>
<reference evidence="4 5" key="1">
    <citation type="submission" date="2019-06" db="EMBL/GenBank/DDBJ databases">
        <title>Genomic Encyclopedia of Type Strains, Phase IV (KMG-V): Genome sequencing to study the core and pangenomes of soil and plant-associated prokaryotes.</title>
        <authorList>
            <person name="Whitman W."/>
        </authorList>
    </citation>
    <scope>NUCLEOTIDE SEQUENCE [LARGE SCALE GENOMIC DNA]</scope>
    <source>
        <strain evidence="4 5">BR 11140</strain>
    </source>
</reference>
<keyword evidence="2 3" id="KW-0802">TPR repeat</keyword>
<feature type="repeat" description="TPR" evidence="3">
    <location>
        <begin position="81"/>
        <end position="114"/>
    </location>
</feature>
<dbReference type="InterPro" id="IPR013105">
    <property type="entry name" value="TPR_2"/>
</dbReference>
<dbReference type="Gene3D" id="1.25.40.10">
    <property type="entry name" value="Tetratricopeptide repeat domain"/>
    <property type="match status" value="2"/>
</dbReference>